<keyword evidence="6" id="KW-0430">Lectin</keyword>
<dbReference type="GeneID" id="68102216"/>
<feature type="compositionally biased region" description="Basic and acidic residues" evidence="19">
    <location>
        <begin position="290"/>
        <end position="303"/>
    </location>
</feature>
<dbReference type="PROSITE" id="PS00804">
    <property type="entry name" value="CALRETICULIN_2"/>
    <property type="match status" value="1"/>
</dbReference>
<feature type="compositionally biased region" description="Basic and acidic residues" evidence="19">
    <location>
        <begin position="556"/>
        <end position="565"/>
    </location>
</feature>
<dbReference type="SUPFAM" id="SSF49899">
    <property type="entry name" value="Concanavalin A-like lectins/glucanases"/>
    <property type="match status" value="1"/>
</dbReference>
<dbReference type="PRINTS" id="PR00626">
    <property type="entry name" value="CALRETICULIN"/>
</dbReference>
<reference evidence="20 21" key="1">
    <citation type="journal article" date="2018" name="BMC Genomics">
        <title>The genome of Naegleria lovaniensis, the basis for a comparative approach to unravel pathogenicity factors of the human pathogenic amoeba N. fowleri.</title>
        <authorList>
            <person name="Liechti N."/>
            <person name="Schurch N."/>
            <person name="Bruggmann R."/>
            <person name="Wittwer M."/>
        </authorList>
    </citation>
    <scope>NUCLEOTIDE SEQUENCE [LARGE SCALE GENOMIC DNA]</scope>
    <source>
        <strain evidence="20 21">ATCC 30569</strain>
    </source>
</reference>
<protein>
    <recommendedName>
        <fullName evidence="22">Calnexin</fullName>
    </recommendedName>
</protein>
<dbReference type="Pfam" id="PF00262">
    <property type="entry name" value="Calreticulin"/>
    <property type="match status" value="1"/>
</dbReference>
<evidence type="ECO:0000256" key="4">
    <source>
        <dbReference type="ARBA" id="ARBA00022723"/>
    </source>
</evidence>
<dbReference type="GO" id="GO:0006457">
    <property type="term" value="P:protein folding"/>
    <property type="evidence" value="ECO:0007669"/>
    <property type="project" value="InterPro"/>
</dbReference>
<evidence type="ECO:0000256" key="14">
    <source>
        <dbReference type="ARBA" id="ARBA00023186"/>
    </source>
</evidence>
<keyword evidence="11 18" id="KW-0472">Membrane</keyword>
<evidence type="ECO:0000256" key="11">
    <source>
        <dbReference type="ARBA" id="ARBA00023136"/>
    </source>
</evidence>
<evidence type="ECO:0008006" key="22">
    <source>
        <dbReference type="Google" id="ProtNLM"/>
    </source>
</evidence>
<evidence type="ECO:0000256" key="9">
    <source>
        <dbReference type="ARBA" id="ARBA00022837"/>
    </source>
</evidence>
<dbReference type="InterPro" id="IPR001580">
    <property type="entry name" value="Calret/calnex"/>
</dbReference>
<evidence type="ECO:0000313" key="21">
    <source>
        <dbReference type="Proteomes" id="UP000816034"/>
    </source>
</evidence>
<evidence type="ECO:0000256" key="3">
    <source>
        <dbReference type="ARBA" id="ARBA00022692"/>
    </source>
</evidence>
<dbReference type="InterPro" id="IPR013320">
    <property type="entry name" value="ConA-like_dom_sf"/>
</dbReference>
<dbReference type="PANTHER" id="PTHR11073:SF1">
    <property type="entry name" value="CALNEXIN 14D-RELATED"/>
    <property type="match status" value="1"/>
</dbReference>
<dbReference type="GO" id="GO:0005789">
    <property type="term" value="C:endoplasmic reticulum membrane"/>
    <property type="evidence" value="ECO:0007669"/>
    <property type="project" value="UniProtKB-SubCell"/>
</dbReference>
<evidence type="ECO:0000256" key="5">
    <source>
        <dbReference type="ARBA" id="ARBA00022729"/>
    </source>
</evidence>
<evidence type="ECO:0000256" key="10">
    <source>
        <dbReference type="ARBA" id="ARBA00022989"/>
    </source>
</evidence>
<feature type="disulfide bond" evidence="17">
    <location>
        <begin position="180"/>
        <end position="214"/>
    </location>
</feature>
<keyword evidence="9" id="KW-0106">Calcium</keyword>
<dbReference type="InterPro" id="IPR018124">
    <property type="entry name" value="Calret/calnex_CS"/>
</dbReference>
<keyword evidence="10 18" id="KW-1133">Transmembrane helix</keyword>
<dbReference type="GO" id="GO:0051082">
    <property type="term" value="F:unfolded protein binding"/>
    <property type="evidence" value="ECO:0007669"/>
    <property type="project" value="InterPro"/>
</dbReference>
<dbReference type="Gene3D" id="2.10.250.10">
    <property type="entry name" value="Calreticulin/calnexin, P domain"/>
    <property type="match status" value="1"/>
</dbReference>
<dbReference type="SUPFAM" id="SSF63887">
    <property type="entry name" value="P-domain of calnexin/calreticulin"/>
    <property type="match status" value="1"/>
</dbReference>
<sequence>MFRNKPSSLSLTIFLLVFIGIFLVISSLEFGSESSSRSNFLVKASSKAEDVTVTTSADEEPTFDETSSSSSSFGKLQEEVTTYTAPSVPNHDVLFFDNFNEEPFGSGRWVKSKDSKYVNQPVEWTGATGKVVAFAGDKGLLMKQAGQHYGVASRITPPIDNENKDLIVQYEVKFDSKLSCGGAYIKLLDDSKITSLEQLNNDSPYIIMFGPDLCGANNKVHFILRHFNPKSNTWEEKHLKDAPAIKNDELSHLYTLIVRKDNTFEIKIDGETARKGSLFEEFDPSIVPPKEIDDPTDSKPKDWVDEEFMDDPEAKKPEDWDETLPEFIPDPEDKMPKDWLPNEPEYIPDPEARKPSEWDEDEDGKWEAPTIRNPKCEQHGCGKWEPRLIKNPNYKGKWVPPKVKNPLYKGPWSPRKIPNPNYFEDKQPSNLSQKIGAVFIEIWTMQQNTFFDNFLMTHNENVAQEYATKTWKKKFEIEKEKKSKLVENTESSSSWSGITQQVIEKAQELVKDYPIPVIAGTIVVILLSTIPFCLLMRGDDDEDKVTKITKPNVTSGEDKQGDKDVTTTAGDEKEEADPNLRN</sequence>
<keyword evidence="5" id="KW-0732">Signal</keyword>
<keyword evidence="7" id="KW-0677">Repeat</keyword>
<dbReference type="RefSeq" id="XP_044555079.1">
    <property type="nucleotide sequence ID" value="XM_044699985.1"/>
</dbReference>
<evidence type="ECO:0000256" key="19">
    <source>
        <dbReference type="SAM" id="MobiDB-lite"/>
    </source>
</evidence>
<evidence type="ECO:0000256" key="16">
    <source>
        <dbReference type="ARBA" id="ARBA00046288"/>
    </source>
</evidence>
<evidence type="ECO:0000256" key="1">
    <source>
        <dbReference type="ARBA" id="ARBA00004389"/>
    </source>
</evidence>
<proteinExistence type="inferred from homology"/>
<dbReference type="GO" id="GO:0005509">
    <property type="term" value="F:calcium ion binding"/>
    <property type="evidence" value="ECO:0007669"/>
    <property type="project" value="InterPro"/>
</dbReference>
<evidence type="ECO:0000256" key="15">
    <source>
        <dbReference type="ARBA" id="ARBA00037525"/>
    </source>
</evidence>
<dbReference type="Proteomes" id="UP000816034">
    <property type="component" value="Unassembled WGS sequence"/>
</dbReference>
<keyword evidence="12 17" id="KW-1015">Disulfide bond</keyword>
<evidence type="ECO:0000256" key="2">
    <source>
        <dbReference type="ARBA" id="ARBA00010983"/>
    </source>
</evidence>
<comment type="similarity">
    <text evidence="2 18">Belongs to the calreticulin family.</text>
</comment>
<dbReference type="FunFam" id="2.60.120.200:FF:000048">
    <property type="entry name" value="Calnexin homolog"/>
    <property type="match status" value="1"/>
</dbReference>
<evidence type="ECO:0000256" key="8">
    <source>
        <dbReference type="ARBA" id="ARBA00022824"/>
    </source>
</evidence>
<keyword evidence="3 18" id="KW-0812">Transmembrane</keyword>
<dbReference type="EMBL" id="PYSW02000003">
    <property type="protein sequence ID" value="KAG2393185.1"/>
    <property type="molecule type" value="Genomic_DNA"/>
</dbReference>
<feature type="region of interest" description="Disordered" evidence="19">
    <location>
        <begin position="544"/>
        <end position="582"/>
    </location>
</feature>
<feature type="region of interest" description="Disordered" evidence="19">
    <location>
        <begin position="284"/>
        <end position="304"/>
    </location>
</feature>
<evidence type="ECO:0000256" key="18">
    <source>
        <dbReference type="RuleBase" id="RU362126"/>
    </source>
</evidence>
<keyword evidence="8 18" id="KW-0256">Endoplasmic reticulum</keyword>
<evidence type="ECO:0000256" key="7">
    <source>
        <dbReference type="ARBA" id="ARBA00022737"/>
    </source>
</evidence>
<comment type="caution">
    <text evidence="20">The sequence shown here is derived from an EMBL/GenBank/DDBJ whole genome shotgun (WGS) entry which is preliminary data.</text>
</comment>
<evidence type="ECO:0000256" key="17">
    <source>
        <dbReference type="PIRSR" id="PIRSR601580-3"/>
    </source>
</evidence>
<gene>
    <name evidence="20" type="ORF">C9374_009762</name>
</gene>
<keyword evidence="4" id="KW-0479">Metal-binding</keyword>
<feature type="region of interest" description="Disordered" evidence="19">
    <location>
        <begin position="51"/>
        <end position="75"/>
    </location>
</feature>
<dbReference type="GO" id="GO:0036503">
    <property type="term" value="P:ERAD pathway"/>
    <property type="evidence" value="ECO:0007669"/>
    <property type="project" value="TreeGrafter"/>
</dbReference>
<evidence type="ECO:0000313" key="20">
    <source>
        <dbReference type="EMBL" id="KAG2393185.1"/>
    </source>
</evidence>
<dbReference type="Gene3D" id="2.60.120.200">
    <property type="match status" value="1"/>
</dbReference>
<keyword evidence="13" id="KW-0325">Glycoprotein</keyword>
<dbReference type="InterPro" id="IPR009033">
    <property type="entry name" value="Calreticulin/calnexin_P_dom_sf"/>
</dbReference>
<comment type="subcellular location">
    <subcellularLocation>
        <location evidence="16">Endomembrane system</location>
        <topology evidence="16">Single-pass type I membrane protein</topology>
    </subcellularLocation>
    <subcellularLocation>
        <location evidence="1">Endoplasmic reticulum membrane</location>
        <topology evidence="1">Single-pass membrane protein</topology>
    </subcellularLocation>
</comment>
<evidence type="ECO:0000256" key="13">
    <source>
        <dbReference type="ARBA" id="ARBA00023180"/>
    </source>
</evidence>
<keyword evidence="14 18" id="KW-0143">Chaperone</keyword>
<feature type="region of interest" description="Disordered" evidence="19">
    <location>
        <begin position="327"/>
        <end position="373"/>
    </location>
</feature>
<evidence type="ECO:0000256" key="12">
    <source>
        <dbReference type="ARBA" id="ARBA00023157"/>
    </source>
</evidence>
<keyword evidence="21" id="KW-1185">Reference proteome</keyword>
<organism evidence="20 21">
    <name type="scientific">Naegleria lovaniensis</name>
    <name type="common">Amoeba</name>
    <dbReference type="NCBI Taxonomy" id="51637"/>
    <lineage>
        <taxon>Eukaryota</taxon>
        <taxon>Discoba</taxon>
        <taxon>Heterolobosea</taxon>
        <taxon>Tetramitia</taxon>
        <taxon>Eutetramitia</taxon>
        <taxon>Vahlkampfiidae</taxon>
        <taxon>Naegleria</taxon>
    </lineage>
</organism>
<dbReference type="PANTHER" id="PTHR11073">
    <property type="entry name" value="CALRETICULIN AND CALNEXIN"/>
    <property type="match status" value="1"/>
</dbReference>
<accession>A0AA88GY92</accession>
<dbReference type="GO" id="GO:0030246">
    <property type="term" value="F:carbohydrate binding"/>
    <property type="evidence" value="ECO:0007669"/>
    <property type="project" value="UniProtKB-KW"/>
</dbReference>
<evidence type="ECO:0000256" key="6">
    <source>
        <dbReference type="ARBA" id="ARBA00022734"/>
    </source>
</evidence>
<name>A0AA88GY92_NAELO</name>
<feature type="transmembrane region" description="Helical" evidence="18">
    <location>
        <begin position="513"/>
        <end position="535"/>
    </location>
</feature>
<dbReference type="AlphaFoldDB" id="A0AA88GY92"/>
<comment type="function">
    <text evidence="15">Calcium-binding protein that interacts with newly synthesized monoglucosylated glycoproteins in the endoplasmic reticulum. It may act in assisting protein assembly and/or in the retention within the ER of unassembled protein subunits. It seems to play a major role in the quality control apparatus of the ER by the retention of incorrectly folded proteins.</text>
</comment>
<dbReference type="FunFam" id="2.10.250.10:FF:000001">
    <property type="entry name" value="Calnexin homolog"/>
    <property type="match status" value="1"/>
</dbReference>